<protein>
    <submittedName>
        <fullName evidence="3">Uncharacterized protein</fullName>
    </submittedName>
</protein>
<name>A0A814Q3G8_9BILA</name>
<accession>A0A814Q3G8</accession>
<evidence type="ECO:0000313" key="6">
    <source>
        <dbReference type="Proteomes" id="UP000663829"/>
    </source>
</evidence>
<dbReference type="EMBL" id="CAJNOK010001655">
    <property type="protein sequence ID" value="CAF0823332.1"/>
    <property type="molecule type" value="Genomic_DNA"/>
</dbReference>
<evidence type="ECO:0000256" key="1">
    <source>
        <dbReference type="ARBA" id="ARBA00009024"/>
    </source>
</evidence>
<evidence type="ECO:0000313" key="3">
    <source>
        <dbReference type="EMBL" id="CAF1114225.1"/>
    </source>
</evidence>
<dbReference type="InterPro" id="IPR006461">
    <property type="entry name" value="PLAC_motif_containing"/>
</dbReference>
<dbReference type="Pfam" id="PF04749">
    <property type="entry name" value="PLAC8"/>
    <property type="match status" value="1"/>
</dbReference>
<reference evidence="3" key="1">
    <citation type="submission" date="2021-02" db="EMBL/GenBank/DDBJ databases">
        <authorList>
            <person name="Nowell W R."/>
        </authorList>
    </citation>
    <scope>NUCLEOTIDE SEQUENCE</scope>
</reference>
<dbReference type="Proteomes" id="UP000677228">
    <property type="component" value="Unassembled WGS sequence"/>
</dbReference>
<comment type="caution">
    <text evidence="3">The sequence shown here is derived from an EMBL/GenBank/DDBJ whole genome shotgun (WGS) entry which is preliminary data.</text>
</comment>
<evidence type="ECO:0000313" key="5">
    <source>
        <dbReference type="EMBL" id="CAF3878328.1"/>
    </source>
</evidence>
<dbReference type="PANTHER" id="PTHR15907">
    <property type="entry name" value="DUF614 FAMILY PROTEIN-RELATED"/>
    <property type="match status" value="1"/>
</dbReference>
<proteinExistence type="inferred from homology"/>
<dbReference type="Proteomes" id="UP000663829">
    <property type="component" value="Unassembled WGS sequence"/>
</dbReference>
<dbReference type="EMBL" id="CAJNOQ010005859">
    <property type="protein sequence ID" value="CAF1114225.1"/>
    <property type="molecule type" value="Genomic_DNA"/>
</dbReference>
<dbReference type="Proteomes" id="UP000682733">
    <property type="component" value="Unassembled WGS sequence"/>
</dbReference>
<evidence type="ECO:0000313" key="2">
    <source>
        <dbReference type="EMBL" id="CAF0823332.1"/>
    </source>
</evidence>
<gene>
    <name evidence="3" type="ORF">GPM918_LOCUS19377</name>
    <name evidence="2" type="ORF">OVA965_LOCUS5762</name>
    <name evidence="5" type="ORF">SRO942_LOCUS19375</name>
    <name evidence="4" type="ORF">TMI583_LOCUS5759</name>
</gene>
<dbReference type="EMBL" id="CAJOBA010001655">
    <property type="protein sequence ID" value="CAF3607675.1"/>
    <property type="molecule type" value="Genomic_DNA"/>
</dbReference>
<keyword evidence="6" id="KW-1185">Reference proteome</keyword>
<dbReference type="OrthoDB" id="1045822at2759"/>
<dbReference type="Proteomes" id="UP000681722">
    <property type="component" value="Unassembled WGS sequence"/>
</dbReference>
<dbReference type="EMBL" id="CAJOBC010005859">
    <property type="protein sequence ID" value="CAF3878328.1"/>
    <property type="molecule type" value="Genomic_DNA"/>
</dbReference>
<dbReference type="AlphaFoldDB" id="A0A814Q3G8"/>
<sequence length="109" mass="11963">MSGPVTIQPGHKLLPANAEWSTELFASCRIIYCICKSWCAGRLHKRAGESFLGCLVPGATQALRTKIRMAYGIKGTLVSDWLSSCCCPCSLLQMKKELDRQGVPDPYAK</sequence>
<organism evidence="3 6">
    <name type="scientific">Didymodactylos carnosus</name>
    <dbReference type="NCBI Taxonomy" id="1234261"/>
    <lineage>
        <taxon>Eukaryota</taxon>
        <taxon>Metazoa</taxon>
        <taxon>Spiralia</taxon>
        <taxon>Gnathifera</taxon>
        <taxon>Rotifera</taxon>
        <taxon>Eurotatoria</taxon>
        <taxon>Bdelloidea</taxon>
        <taxon>Philodinida</taxon>
        <taxon>Philodinidae</taxon>
        <taxon>Didymodactylos</taxon>
    </lineage>
</organism>
<comment type="similarity">
    <text evidence="1">Belongs to the cornifelin family.</text>
</comment>
<evidence type="ECO:0000313" key="4">
    <source>
        <dbReference type="EMBL" id="CAF3607675.1"/>
    </source>
</evidence>